<keyword evidence="2" id="KW-0472">Membrane</keyword>
<dbReference type="SMART" id="SM00267">
    <property type="entry name" value="GGDEF"/>
    <property type="match status" value="1"/>
</dbReference>
<dbReference type="InterPro" id="IPR035919">
    <property type="entry name" value="EAL_sf"/>
</dbReference>
<gene>
    <name evidence="8" type="ORF">JAZ04_00190</name>
</gene>
<dbReference type="SUPFAM" id="SSF55073">
    <property type="entry name" value="Nucleotide cyclase"/>
    <property type="match status" value="1"/>
</dbReference>
<dbReference type="CDD" id="cd01948">
    <property type="entry name" value="EAL"/>
    <property type="match status" value="1"/>
</dbReference>
<dbReference type="InterPro" id="IPR029787">
    <property type="entry name" value="Nucleotide_cyclase"/>
</dbReference>
<dbReference type="FunFam" id="3.30.70.270:FF:000001">
    <property type="entry name" value="Diguanylate cyclase domain protein"/>
    <property type="match status" value="1"/>
</dbReference>
<evidence type="ECO:0000256" key="1">
    <source>
        <dbReference type="ARBA" id="ARBA00001946"/>
    </source>
</evidence>
<sequence>MVKKLLHRYTIAFGMVIIIVVIVLAFVFFLQSSSVFSRINTSSAATMGSALHAEANKRIHMLGMILSEDLANPLYEYDMLGMFQLLQSVSKLDDIEYVIVLDAKGTIVHDGTELLSRYGETIEDTTILQWVERENQALLQQKMKTLELVSPIQIADEVTGWVLIGLSLSSQLDTIKTMSNDLSRVIVQFERDTGKIVIVVALFLLLIGLLLALLIAKRFVQPIRQLADSVYQVGQGDHGLQMAHQREDELGHLIDAFNRMSLDLSKTTVSRQYLEDILNNMHDALTVISLQGKVLLVNKSAVDMLQDVDEELIGKPYLELIARKEIDRVESWLHQVVAQGSEPIDTAYRLPNGEQLPVTLSAALLQKKDGDNQIICVAQDISERKRSEARIRYLAQYDSLTNLPNRQLLRDRLKHAMEQAIRGDYLIAVMFIDLDRFKKINDSIGHQVGDRLLKEAATRLKKLLRLGDTVARVGGDEFVVVTEQINTVVSAYHVAELIIETLKEPFEIEGRKLYIGCSIGITYYPFADDTLENLIQQSDMAMYHAKQSGRGHYEIYHHKLGLQQDSYIRLEHEVVQAIRNNGFHLNYQPLVTVENDRFTGFEALLRWYHPRQGLIGPLEFLPILESTGMINEMGDWVLETACREILTCQRLTDQLISLNVNVSMHQFNQIDFPVRVSSILSKTGFNPQLLKLEITESCLVDDIELSRSTIKKLKKLGIKIAVDDFGTGYSAFTYLRDFELDCLKLDHSFIKDIPNDRYAEGICRALITMAKEMDLSVVAEGVENEMQLEWLKQEGVDDYQGELFSAPLSLEQTESFINMGCQTADQSSGSS</sequence>
<dbReference type="PROSITE" id="PS50883">
    <property type="entry name" value="EAL"/>
    <property type="match status" value="1"/>
</dbReference>
<dbReference type="GO" id="GO:0003824">
    <property type="term" value="F:catalytic activity"/>
    <property type="evidence" value="ECO:0007669"/>
    <property type="project" value="UniProtKB-ARBA"/>
</dbReference>
<accession>A0A9E4K1W4</accession>
<dbReference type="PANTHER" id="PTHR44757:SF2">
    <property type="entry name" value="BIOFILM ARCHITECTURE MAINTENANCE PROTEIN MBAA"/>
    <property type="match status" value="1"/>
</dbReference>
<dbReference type="Proteomes" id="UP000886687">
    <property type="component" value="Unassembled WGS sequence"/>
</dbReference>
<dbReference type="Pfam" id="PF00672">
    <property type="entry name" value="HAMP"/>
    <property type="match status" value="1"/>
</dbReference>
<comment type="cofactor">
    <cofactor evidence="1">
        <name>Mg(2+)</name>
        <dbReference type="ChEBI" id="CHEBI:18420"/>
    </cofactor>
</comment>
<comment type="caution">
    <text evidence="8">The sequence shown here is derived from an EMBL/GenBank/DDBJ whole genome shotgun (WGS) entry which is preliminary data.</text>
</comment>
<evidence type="ECO:0000256" key="2">
    <source>
        <dbReference type="SAM" id="Phobius"/>
    </source>
</evidence>
<dbReference type="SMART" id="SM00091">
    <property type="entry name" value="PAS"/>
    <property type="match status" value="2"/>
</dbReference>
<dbReference type="Gene3D" id="3.30.450.20">
    <property type="entry name" value="PAS domain"/>
    <property type="match status" value="1"/>
</dbReference>
<evidence type="ECO:0000259" key="5">
    <source>
        <dbReference type="PROSITE" id="PS50883"/>
    </source>
</evidence>
<dbReference type="PANTHER" id="PTHR44757">
    <property type="entry name" value="DIGUANYLATE CYCLASE DGCP"/>
    <property type="match status" value="1"/>
</dbReference>
<dbReference type="CDD" id="cd00130">
    <property type="entry name" value="PAS"/>
    <property type="match status" value="1"/>
</dbReference>
<feature type="domain" description="EAL" evidence="5">
    <location>
        <begin position="567"/>
        <end position="821"/>
    </location>
</feature>
<dbReference type="Gene3D" id="3.20.20.450">
    <property type="entry name" value="EAL domain"/>
    <property type="match status" value="1"/>
</dbReference>
<evidence type="ECO:0000259" key="3">
    <source>
        <dbReference type="PROSITE" id="PS50112"/>
    </source>
</evidence>
<reference evidence="8" key="1">
    <citation type="journal article" date="2021" name="Proc. Natl. Acad. Sci. U.S.A.">
        <title>Global biogeography of chemosynthetic symbionts reveals both localized and globally distributed symbiont groups. .</title>
        <authorList>
            <person name="Osvatic J.T."/>
            <person name="Wilkins L.G.E."/>
            <person name="Leibrecht L."/>
            <person name="Leray M."/>
            <person name="Zauner S."/>
            <person name="Polzin J."/>
            <person name="Camacho Y."/>
            <person name="Gros O."/>
            <person name="van Gils J.A."/>
            <person name="Eisen J.A."/>
            <person name="Petersen J.M."/>
            <person name="Yuen B."/>
        </authorList>
    </citation>
    <scope>NUCLEOTIDE SEQUENCE</scope>
    <source>
        <strain evidence="8">MAGL173</strain>
    </source>
</reference>
<dbReference type="InterPro" id="IPR043128">
    <property type="entry name" value="Rev_trsase/Diguanyl_cyclase"/>
</dbReference>
<dbReference type="Pfam" id="PF00563">
    <property type="entry name" value="EAL"/>
    <property type="match status" value="1"/>
</dbReference>
<dbReference type="NCBIfam" id="TIGR00229">
    <property type="entry name" value="sensory_box"/>
    <property type="match status" value="1"/>
</dbReference>
<dbReference type="InterPro" id="IPR003660">
    <property type="entry name" value="HAMP_dom"/>
</dbReference>
<feature type="transmembrane region" description="Helical" evidence="2">
    <location>
        <begin position="196"/>
        <end position="216"/>
    </location>
</feature>
<dbReference type="SUPFAM" id="SSF158472">
    <property type="entry name" value="HAMP domain-like"/>
    <property type="match status" value="1"/>
</dbReference>
<dbReference type="InterPro" id="IPR035965">
    <property type="entry name" value="PAS-like_dom_sf"/>
</dbReference>
<evidence type="ECO:0000259" key="6">
    <source>
        <dbReference type="PROSITE" id="PS50885"/>
    </source>
</evidence>
<dbReference type="InterPro" id="IPR013656">
    <property type="entry name" value="PAS_4"/>
</dbReference>
<proteinExistence type="predicted"/>
<dbReference type="GO" id="GO:0016020">
    <property type="term" value="C:membrane"/>
    <property type="evidence" value="ECO:0007669"/>
    <property type="project" value="InterPro"/>
</dbReference>
<dbReference type="SMART" id="SM00052">
    <property type="entry name" value="EAL"/>
    <property type="match status" value="1"/>
</dbReference>
<dbReference type="PROSITE" id="PS50887">
    <property type="entry name" value="GGDEF"/>
    <property type="match status" value="1"/>
</dbReference>
<feature type="domain" description="PAS" evidence="3">
    <location>
        <begin position="270"/>
        <end position="340"/>
    </location>
</feature>
<dbReference type="CDD" id="cd06225">
    <property type="entry name" value="HAMP"/>
    <property type="match status" value="1"/>
</dbReference>
<feature type="domain" description="HAMP" evidence="6">
    <location>
        <begin position="217"/>
        <end position="269"/>
    </location>
</feature>
<dbReference type="InterPro" id="IPR052155">
    <property type="entry name" value="Biofilm_reg_signaling"/>
</dbReference>
<dbReference type="InterPro" id="IPR000160">
    <property type="entry name" value="GGDEF_dom"/>
</dbReference>
<dbReference type="PROSITE" id="PS50885">
    <property type="entry name" value="HAMP"/>
    <property type="match status" value="1"/>
</dbReference>
<dbReference type="PROSITE" id="PS50112">
    <property type="entry name" value="PAS"/>
    <property type="match status" value="1"/>
</dbReference>
<feature type="domain" description="GGDEF" evidence="7">
    <location>
        <begin position="425"/>
        <end position="558"/>
    </location>
</feature>
<dbReference type="Gene3D" id="3.30.70.270">
    <property type="match status" value="1"/>
</dbReference>
<organism evidence="8 9">
    <name type="scientific">Candidatus Thiodiazotropha lotti</name>
    <dbReference type="NCBI Taxonomy" id="2792787"/>
    <lineage>
        <taxon>Bacteria</taxon>
        <taxon>Pseudomonadati</taxon>
        <taxon>Pseudomonadota</taxon>
        <taxon>Gammaproteobacteria</taxon>
        <taxon>Chromatiales</taxon>
        <taxon>Sedimenticolaceae</taxon>
        <taxon>Candidatus Thiodiazotropha</taxon>
    </lineage>
</organism>
<feature type="domain" description="PAC" evidence="4">
    <location>
        <begin position="342"/>
        <end position="393"/>
    </location>
</feature>
<evidence type="ECO:0000259" key="4">
    <source>
        <dbReference type="PROSITE" id="PS50113"/>
    </source>
</evidence>
<protein>
    <submittedName>
        <fullName evidence="8">EAL domain-containing protein</fullName>
    </submittedName>
</protein>
<dbReference type="EMBL" id="JAEPDI010000001">
    <property type="protein sequence ID" value="MCG7937260.1"/>
    <property type="molecule type" value="Genomic_DNA"/>
</dbReference>
<dbReference type="Gene3D" id="6.10.340.10">
    <property type="match status" value="1"/>
</dbReference>
<name>A0A9E4K1W4_9GAMM</name>
<keyword evidence="2" id="KW-0812">Transmembrane</keyword>
<feature type="transmembrane region" description="Helical" evidence="2">
    <location>
        <begin position="6"/>
        <end position="30"/>
    </location>
</feature>
<dbReference type="InterPro" id="IPR000014">
    <property type="entry name" value="PAS"/>
</dbReference>
<dbReference type="SUPFAM" id="SSF141868">
    <property type="entry name" value="EAL domain-like"/>
    <property type="match status" value="1"/>
</dbReference>
<dbReference type="Pfam" id="PF00990">
    <property type="entry name" value="GGDEF"/>
    <property type="match status" value="1"/>
</dbReference>
<evidence type="ECO:0000259" key="7">
    <source>
        <dbReference type="PROSITE" id="PS50887"/>
    </source>
</evidence>
<dbReference type="SUPFAM" id="SSF55785">
    <property type="entry name" value="PYP-like sensor domain (PAS domain)"/>
    <property type="match status" value="1"/>
</dbReference>
<dbReference type="CDD" id="cd01949">
    <property type="entry name" value="GGDEF"/>
    <property type="match status" value="1"/>
</dbReference>
<dbReference type="GO" id="GO:0007165">
    <property type="term" value="P:signal transduction"/>
    <property type="evidence" value="ECO:0007669"/>
    <property type="project" value="InterPro"/>
</dbReference>
<evidence type="ECO:0000313" key="8">
    <source>
        <dbReference type="EMBL" id="MCG7937260.1"/>
    </source>
</evidence>
<dbReference type="Pfam" id="PF08448">
    <property type="entry name" value="PAS_4"/>
    <property type="match status" value="1"/>
</dbReference>
<dbReference type="InterPro" id="IPR001633">
    <property type="entry name" value="EAL_dom"/>
</dbReference>
<dbReference type="NCBIfam" id="TIGR00254">
    <property type="entry name" value="GGDEF"/>
    <property type="match status" value="1"/>
</dbReference>
<dbReference type="PROSITE" id="PS50113">
    <property type="entry name" value="PAC"/>
    <property type="match status" value="1"/>
</dbReference>
<dbReference type="SMART" id="SM00304">
    <property type="entry name" value="HAMP"/>
    <property type="match status" value="1"/>
</dbReference>
<dbReference type="AlphaFoldDB" id="A0A9E4K1W4"/>
<evidence type="ECO:0000313" key="9">
    <source>
        <dbReference type="Proteomes" id="UP000886687"/>
    </source>
</evidence>
<dbReference type="InterPro" id="IPR000700">
    <property type="entry name" value="PAS-assoc_C"/>
</dbReference>
<keyword evidence="2" id="KW-1133">Transmembrane helix</keyword>